<comment type="caution">
    <text evidence="1">The sequence shown here is derived from an EMBL/GenBank/DDBJ whole genome shotgun (WGS) entry which is preliminary data.</text>
</comment>
<accession>A0AA39IYG9</accession>
<proteinExistence type="predicted"/>
<evidence type="ECO:0000313" key="2">
    <source>
        <dbReference type="Proteomes" id="UP001175226"/>
    </source>
</evidence>
<protein>
    <submittedName>
        <fullName evidence="1">Uncharacterized protein</fullName>
    </submittedName>
</protein>
<evidence type="ECO:0000313" key="1">
    <source>
        <dbReference type="EMBL" id="KAK0432817.1"/>
    </source>
</evidence>
<organism evidence="1 2">
    <name type="scientific">Armillaria borealis</name>
    <dbReference type="NCBI Taxonomy" id="47425"/>
    <lineage>
        <taxon>Eukaryota</taxon>
        <taxon>Fungi</taxon>
        <taxon>Dikarya</taxon>
        <taxon>Basidiomycota</taxon>
        <taxon>Agaricomycotina</taxon>
        <taxon>Agaricomycetes</taxon>
        <taxon>Agaricomycetidae</taxon>
        <taxon>Agaricales</taxon>
        <taxon>Marasmiineae</taxon>
        <taxon>Physalacriaceae</taxon>
        <taxon>Armillaria</taxon>
    </lineage>
</organism>
<sequence>MTPAYLEQIFHGFRERFKTVFDNNNVDEFTGKGNDANKYQCTWQARNPIIFTHSLSYSNHAVATHQPSHTHAVATKQASDTVQRSFDCCLGTDALVPTQSSLDVTQPPLYTCSCGDVQTSYQINQIRPNHSISSTCAITMMALTYDIEISELPECLVYLWFLSRQDKYMALGTDYRENWVGTCVTEFLMDFPEWEPNSEQESAYMSVHDSQCQTEHSLTLSAFQFIQRIFDQLQMQELARHATSGIEREPSMEWPAIQTDTRCDSREWGGLDNPVCIQPPRNSRQFILANQINCDYSNFQQMPKGQKNKRPPFVYTDKQHWHLRKKAVFHAKAKKSGSLIVLQRFLDTFFVEWFLLFPEDSKLSGFELEAAQHFWKQVGNLSVWIHLGLTAVMH</sequence>
<gene>
    <name evidence="1" type="ORF">EV421DRAFT_1742083</name>
</gene>
<dbReference type="Proteomes" id="UP001175226">
    <property type="component" value="Unassembled WGS sequence"/>
</dbReference>
<name>A0AA39IYG9_9AGAR</name>
<dbReference type="EMBL" id="JAUEPT010000089">
    <property type="protein sequence ID" value="KAK0432817.1"/>
    <property type="molecule type" value="Genomic_DNA"/>
</dbReference>
<dbReference type="AlphaFoldDB" id="A0AA39IYG9"/>
<reference evidence="1" key="1">
    <citation type="submission" date="2023-06" db="EMBL/GenBank/DDBJ databases">
        <authorList>
            <consortium name="Lawrence Berkeley National Laboratory"/>
            <person name="Ahrendt S."/>
            <person name="Sahu N."/>
            <person name="Indic B."/>
            <person name="Wong-Bajracharya J."/>
            <person name="Merenyi Z."/>
            <person name="Ke H.-M."/>
            <person name="Monk M."/>
            <person name="Kocsube S."/>
            <person name="Drula E."/>
            <person name="Lipzen A."/>
            <person name="Balint B."/>
            <person name="Henrissat B."/>
            <person name="Andreopoulos B."/>
            <person name="Martin F.M."/>
            <person name="Harder C.B."/>
            <person name="Rigling D."/>
            <person name="Ford K.L."/>
            <person name="Foster G.D."/>
            <person name="Pangilinan J."/>
            <person name="Papanicolaou A."/>
            <person name="Barry K."/>
            <person name="LaButti K."/>
            <person name="Viragh M."/>
            <person name="Koriabine M."/>
            <person name="Yan M."/>
            <person name="Riley R."/>
            <person name="Champramary S."/>
            <person name="Plett K.L."/>
            <person name="Tsai I.J."/>
            <person name="Slot J."/>
            <person name="Sipos G."/>
            <person name="Plett J."/>
            <person name="Nagy L.G."/>
            <person name="Grigoriev I.V."/>
        </authorList>
    </citation>
    <scope>NUCLEOTIDE SEQUENCE</scope>
    <source>
        <strain evidence="1">FPL87.14</strain>
    </source>
</reference>
<keyword evidence="2" id="KW-1185">Reference proteome</keyword>